<proteinExistence type="predicted"/>
<sequence length="78" mass="9191">MKNIWSAKKESELSEEINNYADVLLSYVDELSEYYFSVINNCDEMSDSIRLFFTEDKNIIIKMSSRYFLTGSWVLIIS</sequence>
<name>A0A433ZYC6_MORMO</name>
<comment type="caution">
    <text evidence="1">The sequence shown here is derived from an EMBL/GenBank/DDBJ whole genome shotgun (WGS) entry which is preliminary data.</text>
</comment>
<reference evidence="1 2" key="1">
    <citation type="submission" date="2017-08" db="EMBL/GenBank/DDBJ databases">
        <title>Draft genome sequence of pheromone producing symbiont Morganella morganii, of the female New Zealand grass grub Costelytra giveni.</title>
        <authorList>
            <person name="Laugraud A."/>
            <person name="Young S.D."/>
            <person name="Hurst M.H."/>
        </authorList>
    </citation>
    <scope>NUCLEOTIDE SEQUENCE [LARGE SCALE GENOMIC DNA]</scope>
    <source>
        <strain evidence="1 2">MMsCG</strain>
    </source>
</reference>
<evidence type="ECO:0000313" key="2">
    <source>
        <dbReference type="Proteomes" id="UP000286908"/>
    </source>
</evidence>
<organism evidence="1 2">
    <name type="scientific">Morganella morganii</name>
    <name type="common">Proteus morganii</name>
    <dbReference type="NCBI Taxonomy" id="582"/>
    <lineage>
        <taxon>Bacteria</taxon>
        <taxon>Pseudomonadati</taxon>
        <taxon>Pseudomonadota</taxon>
        <taxon>Gammaproteobacteria</taxon>
        <taxon>Enterobacterales</taxon>
        <taxon>Morganellaceae</taxon>
        <taxon>Morganella</taxon>
    </lineage>
</organism>
<gene>
    <name evidence="1" type="ORF">CKG00_12630</name>
</gene>
<protein>
    <submittedName>
        <fullName evidence="1">Uncharacterized protein</fullName>
    </submittedName>
</protein>
<dbReference type="AlphaFoldDB" id="A0A433ZYC6"/>
<dbReference type="Proteomes" id="UP000286908">
    <property type="component" value="Unassembled WGS sequence"/>
</dbReference>
<accession>A0A433ZYC6</accession>
<dbReference type="EMBL" id="NRQY01000001">
    <property type="protein sequence ID" value="RUT67119.1"/>
    <property type="molecule type" value="Genomic_DNA"/>
</dbReference>
<evidence type="ECO:0000313" key="1">
    <source>
        <dbReference type="EMBL" id="RUT67119.1"/>
    </source>
</evidence>